<dbReference type="Proteomes" id="UP000470404">
    <property type="component" value="Unassembled WGS sequence"/>
</dbReference>
<feature type="compositionally biased region" description="Low complexity" evidence="6">
    <location>
        <begin position="30"/>
        <end position="44"/>
    </location>
</feature>
<feature type="compositionally biased region" description="Low complexity" evidence="6">
    <location>
        <begin position="59"/>
        <end position="74"/>
    </location>
</feature>
<feature type="region of interest" description="Disordered" evidence="6">
    <location>
        <begin position="27"/>
        <end position="77"/>
    </location>
</feature>
<reference evidence="8 9" key="1">
    <citation type="submission" date="2020-01" db="EMBL/GenBank/DDBJ databases">
        <title>Insect and environment-associated Actinomycetes.</title>
        <authorList>
            <person name="Currrie C."/>
            <person name="Chevrette M."/>
            <person name="Carlson C."/>
            <person name="Stubbendieck R."/>
            <person name="Wendt-Pienkowski E."/>
        </authorList>
    </citation>
    <scope>NUCLEOTIDE SEQUENCE [LARGE SCALE GENOMIC DNA]</scope>
    <source>
        <strain evidence="8 9">SID8386</strain>
    </source>
</reference>
<keyword evidence="5 8" id="KW-0449">Lipoprotein</keyword>
<organism evidence="8 9">
    <name type="scientific">Amycolatopsis rubida</name>
    <dbReference type="NCBI Taxonomy" id="112413"/>
    <lineage>
        <taxon>Bacteria</taxon>
        <taxon>Bacillati</taxon>
        <taxon>Actinomycetota</taxon>
        <taxon>Actinomycetes</taxon>
        <taxon>Pseudonocardiales</taxon>
        <taxon>Pseudonocardiaceae</taxon>
        <taxon>Amycolatopsis</taxon>
    </lineage>
</organism>
<keyword evidence="9" id="KW-1185">Reference proteome</keyword>
<evidence type="ECO:0000256" key="6">
    <source>
        <dbReference type="SAM" id="MobiDB-lite"/>
    </source>
</evidence>
<keyword evidence="3" id="KW-0472">Membrane</keyword>
<evidence type="ECO:0000256" key="4">
    <source>
        <dbReference type="ARBA" id="ARBA00023139"/>
    </source>
</evidence>
<name>A0ABX0BND0_9PSEU</name>
<comment type="caution">
    <text evidence="8">The sequence shown here is derived from an EMBL/GenBank/DDBJ whole genome shotgun (WGS) entry which is preliminary data.</text>
</comment>
<proteinExistence type="predicted"/>
<evidence type="ECO:0000256" key="1">
    <source>
        <dbReference type="ARBA" id="ARBA00022475"/>
    </source>
</evidence>
<evidence type="ECO:0000313" key="9">
    <source>
        <dbReference type="Proteomes" id="UP000470404"/>
    </source>
</evidence>
<dbReference type="RefSeq" id="WP_067592509.1">
    <property type="nucleotide sequence ID" value="NZ_JAAGNC010000012.1"/>
</dbReference>
<feature type="signal peptide" evidence="7">
    <location>
        <begin position="1"/>
        <end position="25"/>
    </location>
</feature>
<gene>
    <name evidence="8" type="ORF">G3I59_01545</name>
</gene>
<evidence type="ECO:0000256" key="3">
    <source>
        <dbReference type="ARBA" id="ARBA00023136"/>
    </source>
</evidence>
<dbReference type="InterPro" id="IPR025971">
    <property type="entry name" value="LppP/LprE"/>
</dbReference>
<evidence type="ECO:0000256" key="2">
    <source>
        <dbReference type="ARBA" id="ARBA00022729"/>
    </source>
</evidence>
<keyword evidence="2 7" id="KW-0732">Signal</keyword>
<keyword evidence="4" id="KW-0564">Palmitate</keyword>
<dbReference type="PROSITE" id="PS51257">
    <property type="entry name" value="PROKAR_LIPOPROTEIN"/>
    <property type="match status" value="1"/>
</dbReference>
<sequence>MATGRVIGVAGISALALVLAGCAGGGNQAGAGSASSAAGGAAKSAPHDPSPASAKTSGPSRSAAAPAEQPADASLPAAEKLVRSKGYTPNSDTSWPRPKDLNVIVALKSDAQTSSSQMAFFFHDGRFLGTDTATPSANMSKKAQDSTTITLSYQLYQANDPNAENTGGAADVRYHWTGSKLEPLDPIPTDDPSADHSRR</sequence>
<evidence type="ECO:0000256" key="5">
    <source>
        <dbReference type="ARBA" id="ARBA00023288"/>
    </source>
</evidence>
<dbReference type="Pfam" id="PF14041">
    <property type="entry name" value="Lipoprotein_21"/>
    <property type="match status" value="1"/>
</dbReference>
<keyword evidence="1" id="KW-1003">Cell membrane</keyword>
<dbReference type="EMBL" id="JAAGNC010000012">
    <property type="protein sequence ID" value="NEC54328.1"/>
    <property type="molecule type" value="Genomic_DNA"/>
</dbReference>
<feature type="region of interest" description="Disordered" evidence="6">
    <location>
        <begin position="178"/>
        <end position="199"/>
    </location>
</feature>
<evidence type="ECO:0000313" key="8">
    <source>
        <dbReference type="EMBL" id="NEC54328.1"/>
    </source>
</evidence>
<protein>
    <submittedName>
        <fullName evidence="8">LppP/LprE family lipoprotein</fullName>
    </submittedName>
</protein>
<evidence type="ECO:0000256" key="7">
    <source>
        <dbReference type="SAM" id="SignalP"/>
    </source>
</evidence>
<feature type="chain" id="PRO_5045656956" evidence="7">
    <location>
        <begin position="26"/>
        <end position="199"/>
    </location>
</feature>
<accession>A0ABX0BND0</accession>